<accession>A0AA44XXU6</accession>
<protein>
    <submittedName>
        <fullName evidence="1">Uncharacterized protein</fullName>
    </submittedName>
</protein>
<proteinExistence type="predicted"/>
<dbReference type="AlphaFoldDB" id="A0AA44XXU6"/>
<comment type="caution">
    <text evidence="1">The sequence shown here is derived from an EMBL/GenBank/DDBJ whole genome shotgun (WGS) entry which is preliminary data.</text>
</comment>
<name>A0AA44XXU6_BURVI</name>
<gene>
    <name evidence="1" type="ORF">C6T65_19985</name>
</gene>
<reference evidence="1 2" key="1">
    <citation type="submission" date="2018-03" db="EMBL/GenBank/DDBJ databases">
        <authorList>
            <person name="Nguyen K."/>
            <person name="Fouts D."/>
            <person name="Sutton G."/>
        </authorList>
    </citation>
    <scope>NUCLEOTIDE SEQUENCE [LARGE SCALE GENOMIC DNA]</scope>
    <source>
        <strain evidence="1 2">AU3578</strain>
    </source>
</reference>
<sequence>MPYSTPRVDLVYPAPNNEPAVCRYRCVVTGSAMPEPRVIVQIESDARGDRTLLDNHNVCDAILNRIFNRELEGVALSLIDVVLSDSVGQFAVTIEADIEDYIQRGNPYRLDHAPGRRGRAYEKISIDSSQLVAGRVRIHSTGAPPAPASDELVAVLNAV</sequence>
<evidence type="ECO:0000313" key="1">
    <source>
        <dbReference type="EMBL" id="PRH40621.1"/>
    </source>
</evidence>
<dbReference type="RefSeq" id="WP_060081510.1">
    <property type="nucleotide sequence ID" value="NZ_CADFFA010000024.1"/>
</dbReference>
<dbReference type="EMBL" id="PVHK01000142">
    <property type="protein sequence ID" value="PRH40621.1"/>
    <property type="molecule type" value="Genomic_DNA"/>
</dbReference>
<evidence type="ECO:0000313" key="2">
    <source>
        <dbReference type="Proteomes" id="UP000237632"/>
    </source>
</evidence>
<organism evidence="1 2">
    <name type="scientific">Burkholderia vietnamiensis</name>
    <dbReference type="NCBI Taxonomy" id="60552"/>
    <lineage>
        <taxon>Bacteria</taxon>
        <taxon>Pseudomonadati</taxon>
        <taxon>Pseudomonadota</taxon>
        <taxon>Betaproteobacteria</taxon>
        <taxon>Burkholderiales</taxon>
        <taxon>Burkholderiaceae</taxon>
        <taxon>Burkholderia</taxon>
        <taxon>Burkholderia cepacia complex</taxon>
    </lineage>
</organism>
<dbReference type="Proteomes" id="UP000237632">
    <property type="component" value="Unassembled WGS sequence"/>
</dbReference>